<gene>
    <name evidence="2" type="ORF">SCUCBS95973_006557</name>
</gene>
<sequence>MEEAELQSAYVGAAMVHARRQALAFMGKPDPPGHAATTTFTTDGTNPNMHAHYAAPLDDDKDTLEYHQFKYASTNIRDSHQGHKDGR</sequence>
<comment type="caution">
    <text evidence="2">The sequence shown here is derived from an EMBL/GenBank/DDBJ whole genome shotgun (WGS) entry which is preliminary data.</text>
</comment>
<proteinExistence type="predicted"/>
<name>A0ABP0C7F1_9PEZI</name>
<keyword evidence="3" id="KW-1185">Reference proteome</keyword>
<accession>A0ABP0C7F1</accession>
<protein>
    <submittedName>
        <fullName evidence="2">Uncharacterized protein</fullName>
    </submittedName>
</protein>
<evidence type="ECO:0000256" key="1">
    <source>
        <dbReference type="SAM" id="MobiDB-lite"/>
    </source>
</evidence>
<reference evidence="2 3" key="1">
    <citation type="submission" date="2024-01" db="EMBL/GenBank/DDBJ databases">
        <authorList>
            <person name="Allen C."/>
            <person name="Tagirdzhanova G."/>
        </authorList>
    </citation>
    <scope>NUCLEOTIDE SEQUENCE [LARGE SCALE GENOMIC DNA]</scope>
</reference>
<feature type="region of interest" description="Disordered" evidence="1">
    <location>
        <begin position="27"/>
        <end position="47"/>
    </location>
</feature>
<dbReference type="Proteomes" id="UP001642405">
    <property type="component" value="Unassembled WGS sequence"/>
</dbReference>
<organism evidence="2 3">
    <name type="scientific">Sporothrix curviconia</name>
    <dbReference type="NCBI Taxonomy" id="1260050"/>
    <lineage>
        <taxon>Eukaryota</taxon>
        <taxon>Fungi</taxon>
        <taxon>Dikarya</taxon>
        <taxon>Ascomycota</taxon>
        <taxon>Pezizomycotina</taxon>
        <taxon>Sordariomycetes</taxon>
        <taxon>Sordariomycetidae</taxon>
        <taxon>Ophiostomatales</taxon>
        <taxon>Ophiostomataceae</taxon>
        <taxon>Sporothrix</taxon>
    </lineage>
</organism>
<evidence type="ECO:0000313" key="3">
    <source>
        <dbReference type="Proteomes" id="UP001642405"/>
    </source>
</evidence>
<dbReference type="EMBL" id="CAWUHB010000039">
    <property type="protein sequence ID" value="CAK7227476.1"/>
    <property type="molecule type" value="Genomic_DNA"/>
</dbReference>
<evidence type="ECO:0000313" key="2">
    <source>
        <dbReference type="EMBL" id="CAK7227476.1"/>
    </source>
</evidence>